<dbReference type="KEGG" id="soy:115887297"/>
<dbReference type="PANTHER" id="PTHR47510:SF3">
    <property type="entry name" value="ENDO_EXONUCLEASE_PHOSPHATASE DOMAIN-CONTAINING PROTEIN"/>
    <property type="match status" value="1"/>
</dbReference>
<reference evidence="2" key="1">
    <citation type="submission" date="2025-08" db="UniProtKB">
        <authorList>
            <consortium name="RefSeq"/>
        </authorList>
    </citation>
    <scope>IDENTIFICATION</scope>
    <source>
        <tissue evidence="2">Gonads</tissue>
    </source>
</reference>
<dbReference type="RefSeq" id="XP_030762549.1">
    <property type="nucleotide sequence ID" value="XM_030906689.1"/>
</dbReference>
<keyword evidence="1" id="KW-1185">Reference proteome</keyword>
<dbReference type="Proteomes" id="UP000504635">
    <property type="component" value="Unplaced"/>
</dbReference>
<sequence length="253" mass="29870">MIYEHIKSAINAAAMEALGEQAACNNNKKFWWNNNLQEQKNQKQKLYFKWLQTKQDADYLAYKHQRAKFKKIILEEKNNQWEKQCQELESYIGGRRTSESWKFITSIQNNKETKLKLNVIAKDSWKEYFEKMLNEHRDEYKLQPEELPFNLEGEKINIELDQLKTAITQLKNIRSAGPGGIPNELIKCGTPKLHNIIKTLFENCINGQQIPQEWNEGWITQIHKKAQLTYVRIIEVFLLTVHCIDSMAKYLAH</sequence>
<evidence type="ECO:0000313" key="2">
    <source>
        <dbReference type="RefSeq" id="XP_030762549.1"/>
    </source>
</evidence>
<accession>A0A6J2YHF9</accession>
<proteinExistence type="predicted"/>
<protein>
    <submittedName>
        <fullName evidence="2">Uncharacterized protein LOC115887297</fullName>
    </submittedName>
</protein>
<dbReference type="PANTHER" id="PTHR47510">
    <property type="entry name" value="REVERSE TRANSCRIPTASE DOMAIN-CONTAINING PROTEIN"/>
    <property type="match status" value="1"/>
</dbReference>
<dbReference type="OrthoDB" id="6770921at2759"/>
<dbReference type="InParanoid" id="A0A6J2YHF9"/>
<name>A0A6J2YHF9_SITOR</name>
<evidence type="ECO:0000313" key="1">
    <source>
        <dbReference type="Proteomes" id="UP000504635"/>
    </source>
</evidence>
<organism evidence="1 2">
    <name type="scientific">Sitophilus oryzae</name>
    <name type="common">Rice weevil</name>
    <name type="synonym">Curculio oryzae</name>
    <dbReference type="NCBI Taxonomy" id="7048"/>
    <lineage>
        <taxon>Eukaryota</taxon>
        <taxon>Metazoa</taxon>
        <taxon>Ecdysozoa</taxon>
        <taxon>Arthropoda</taxon>
        <taxon>Hexapoda</taxon>
        <taxon>Insecta</taxon>
        <taxon>Pterygota</taxon>
        <taxon>Neoptera</taxon>
        <taxon>Endopterygota</taxon>
        <taxon>Coleoptera</taxon>
        <taxon>Polyphaga</taxon>
        <taxon>Cucujiformia</taxon>
        <taxon>Curculionidae</taxon>
        <taxon>Dryophthorinae</taxon>
        <taxon>Sitophilus</taxon>
    </lineage>
</organism>
<dbReference type="GeneID" id="115887297"/>
<dbReference type="AlphaFoldDB" id="A0A6J2YHF9"/>
<gene>
    <name evidence="2" type="primary">LOC115887297</name>
</gene>